<accession>A0AAV2NAA9</accession>
<proteinExistence type="predicted"/>
<evidence type="ECO:0000313" key="3">
    <source>
        <dbReference type="Proteomes" id="UP001497644"/>
    </source>
</evidence>
<keyword evidence="3" id="KW-1185">Reference proteome</keyword>
<gene>
    <name evidence="2" type="ORF">LPLAT_LOCUS2346</name>
</gene>
<evidence type="ECO:0000256" key="1">
    <source>
        <dbReference type="SAM" id="MobiDB-lite"/>
    </source>
</evidence>
<name>A0AAV2NAA9_9HYME</name>
<evidence type="ECO:0000313" key="2">
    <source>
        <dbReference type="EMBL" id="CAL1676105.1"/>
    </source>
</evidence>
<organism evidence="2 3">
    <name type="scientific">Lasius platythorax</name>
    <dbReference type="NCBI Taxonomy" id="488582"/>
    <lineage>
        <taxon>Eukaryota</taxon>
        <taxon>Metazoa</taxon>
        <taxon>Ecdysozoa</taxon>
        <taxon>Arthropoda</taxon>
        <taxon>Hexapoda</taxon>
        <taxon>Insecta</taxon>
        <taxon>Pterygota</taxon>
        <taxon>Neoptera</taxon>
        <taxon>Endopterygota</taxon>
        <taxon>Hymenoptera</taxon>
        <taxon>Apocrita</taxon>
        <taxon>Aculeata</taxon>
        <taxon>Formicoidea</taxon>
        <taxon>Formicidae</taxon>
        <taxon>Formicinae</taxon>
        <taxon>Lasius</taxon>
        <taxon>Lasius</taxon>
    </lineage>
</organism>
<feature type="region of interest" description="Disordered" evidence="1">
    <location>
        <begin position="64"/>
        <end position="90"/>
    </location>
</feature>
<feature type="region of interest" description="Disordered" evidence="1">
    <location>
        <begin position="22"/>
        <end position="48"/>
    </location>
</feature>
<reference evidence="2" key="1">
    <citation type="submission" date="2024-04" db="EMBL/GenBank/DDBJ databases">
        <authorList>
            <consortium name="Molecular Ecology Group"/>
        </authorList>
    </citation>
    <scope>NUCLEOTIDE SEQUENCE</scope>
</reference>
<dbReference type="AlphaFoldDB" id="A0AAV2NAA9"/>
<dbReference type="EMBL" id="OZ034834">
    <property type="protein sequence ID" value="CAL1676105.1"/>
    <property type="molecule type" value="Genomic_DNA"/>
</dbReference>
<protein>
    <submittedName>
        <fullName evidence="2">Uncharacterized protein</fullName>
    </submittedName>
</protein>
<dbReference type="Proteomes" id="UP001497644">
    <property type="component" value="Chromosome 11"/>
</dbReference>
<sequence length="90" mass="9777">MYGAYEFNLGISAARSSVIPVGQGAERGRKHIAKAREETRPPGFYDDPAVASRRCRDTLLGHLGSESAPPGFPQSWETIPRARFGEISSS</sequence>